<dbReference type="RefSeq" id="WP_003386488.1">
    <property type="nucleotide sequence ID" value="NZ_APBN01000001.1"/>
</dbReference>
<proteinExistence type="predicted"/>
<keyword evidence="2" id="KW-1185">Reference proteome</keyword>
<evidence type="ECO:0008006" key="3">
    <source>
        <dbReference type="Google" id="ProtNLM"/>
    </source>
</evidence>
<dbReference type="STRING" id="1300222.I532_03735"/>
<gene>
    <name evidence="1" type="ORF">I532_03735</name>
</gene>
<dbReference type="OrthoDB" id="5194822at2"/>
<protein>
    <recommendedName>
        <fullName evidence="3">ParB/Sulfiredoxin domain-containing protein</fullName>
    </recommendedName>
</protein>
<evidence type="ECO:0000313" key="2">
    <source>
        <dbReference type="Proteomes" id="UP000012081"/>
    </source>
</evidence>
<name>M8EGV8_9BACL</name>
<organism evidence="1 2">
    <name type="scientific">Brevibacillus borstelensis AK1</name>
    <dbReference type="NCBI Taxonomy" id="1300222"/>
    <lineage>
        <taxon>Bacteria</taxon>
        <taxon>Bacillati</taxon>
        <taxon>Bacillota</taxon>
        <taxon>Bacilli</taxon>
        <taxon>Bacillales</taxon>
        <taxon>Paenibacillaceae</taxon>
        <taxon>Brevibacillus</taxon>
    </lineage>
</organism>
<dbReference type="PATRIC" id="fig|1300222.3.peg.792"/>
<dbReference type="EMBL" id="APBN01000001">
    <property type="protein sequence ID" value="EMT54685.1"/>
    <property type="molecule type" value="Genomic_DNA"/>
</dbReference>
<dbReference type="Proteomes" id="UP000012081">
    <property type="component" value="Unassembled WGS sequence"/>
</dbReference>
<comment type="caution">
    <text evidence="1">The sequence shown here is derived from an EMBL/GenBank/DDBJ whole genome shotgun (WGS) entry which is preliminary data.</text>
</comment>
<dbReference type="AlphaFoldDB" id="M8EGV8"/>
<reference evidence="1 2" key="1">
    <citation type="submission" date="2013-03" db="EMBL/GenBank/DDBJ databases">
        <title>Assembly of a new bacterial strain Brevibacillus borstelensis AK1.</title>
        <authorList>
            <person name="Rajan I."/>
            <person name="PoliReddy D."/>
            <person name="Sugumar T."/>
            <person name="Rathinam K."/>
            <person name="Alqarawi S."/>
            <person name="Khalil A.B."/>
            <person name="Sivakumar N."/>
        </authorList>
    </citation>
    <scope>NUCLEOTIDE SEQUENCE [LARGE SCALE GENOMIC DNA]</scope>
    <source>
        <strain evidence="1 2">AK1</strain>
    </source>
</reference>
<accession>M8EGV8</accession>
<evidence type="ECO:0000313" key="1">
    <source>
        <dbReference type="EMBL" id="EMT54685.1"/>
    </source>
</evidence>
<sequence length="420" mass="49053">MILGWSLPKRKQLIDELCATRQDKKYPLKFQGRMEQFDVYTIPIEMPKYRLANGRTQAAQEEYISKHLELPEDYFEADLESEEVHSVQHDLLKKMLKSTNVDLISFFQTNIQEEPLILTRQGFVVNGNRRLCALRELYESDKDKYQRFKYIDVIILPPCSEDDINELEAQLQIKKDIKADYSWISTACMLRKKQNQLNISNTNLAKLYGMKDKDVEELLDELEHVDAYLKNRKKPKEYENVGKSKYAFEQLRKCRNKINNAAEKDIFTSITYCIIDSPAQGRLYETIPQVAEYLPKIIDRLAEELESEISAVSDQADRYDILGGDNDESTLENLAIVVSNFEHQEQILEVVRDVIDEEKEREKDRRNKNFVMGRVQKANTYLTEAVACFDNNSEVNGINEQLDAIEDAVRQLREMLRTYA</sequence>